<proteinExistence type="predicted"/>
<reference evidence="2" key="1">
    <citation type="submission" date="2018-11" db="EMBL/GenBank/DDBJ databases">
        <authorList>
            <consortium name="Pathogen Informatics"/>
        </authorList>
    </citation>
    <scope>NUCLEOTIDE SEQUENCE</scope>
</reference>
<feature type="compositionally biased region" description="Polar residues" evidence="1">
    <location>
        <begin position="24"/>
        <end position="35"/>
    </location>
</feature>
<comment type="caution">
    <text evidence="2">The sequence shown here is derived from an EMBL/GenBank/DDBJ whole genome shotgun (WGS) entry which is preliminary data.</text>
</comment>
<name>A0A3S5CMW1_9PLAT</name>
<evidence type="ECO:0000313" key="3">
    <source>
        <dbReference type="Proteomes" id="UP000784294"/>
    </source>
</evidence>
<protein>
    <submittedName>
        <fullName evidence="2">Uncharacterized protein</fullName>
    </submittedName>
</protein>
<evidence type="ECO:0000313" key="2">
    <source>
        <dbReference type="EMBL" id="VEL33893.1"/>
    </source>
</evidence>
<dbReference type="AlphaFoldDB" id="A0A3S5CMW1"/>
<gene>
    <name evidence="2" type="ORF">PXEA_LOCUS27333</name>
</gene>
<accession>A0A3S5CMW1</accession>
<keyword evidence="3" id="KW-1185">Reference proteome</keyword>
<dbReference type="EMBL" id="CAAALY010246616">
    <property type="protein sequence ID" value="VEL33893.1"/>
    <property type="molecule type" value="Genomic_DNA"/>
</dbReference>
<dbReference type="Proteomes" id="UP000784294">
    <property type="component" value="Unassembled WGS sequence"/>
</dbReference>
<sequence length="96" mass="10614">MAVRNQVKFGCSWLAFVARSQQELDSEGADTNSSEGIRKCDPSPQVEQPSRQLVKGNLESLDKNENPTVLQSDTARDFAAAPDRCNLAYKLTCLRP</sequence>
<organism evidence="2 3">
    <name type="scientific">Protopolystoma xenopodis</name>
    <dbReference type="NCBI Taxonomy" id="117903"/>
    <lineage>
        <taxon>Eukaryota</taxon>
        <taxon>Metazoa</taxon>
        <taxon>Spiralia</taxon>
        <taxon>Lophotrochozoa</taxon>
        <taxon>Platyhelminthes</taxon>
        <taxon>Monogenea</taxon>
        <taxon>Polyopisthocotylea</taxon>
        <taxon>Polystomatidea</taxon>
        <taxon>Polystomatidae</taxon>
        <taxon>Protopolystoma</taxon>
    </lineage>
</organism>
<feature type="region of interest" description="Disordered" evidence="1">
    <location>
        <begin position="24"/>
        <end position="50"/>
    </location>
</feature>
<evidence type="ECO:0000256" key="1">
    <source>
        <dbReference type="SAM" id="MobiDB-lite"/>
    </source>
</evidence>